<dbReference type="Proteomes" id="UP001411173">
    <property type="component" value="Unassembled WGS sequence"/>
</dbReference>
<sequence>MESINPTVMIQYVNSTKLLSLIDTFNQAVGPESFIDNFYDLIWNIETATTYGLNVWGKIVVVDRLLTVTENQIYLGFSEALLTPPVVDDPQPFNQAPFFNNQSETSTITLSDDIYRKLIMMKAMANITDCTIPSMNAALMFMFGDSGVCYVRNDGGMTLSYVFEFELSIAELAIVQNSGALPAPAGVTVNIVQQVISS</sequence>
<organism evidence="1 2">
    <name type="scientific">Phytobacter palmae</name>
    <dbReference type="NCBI Taxonomy" id="1855371"/>
    <lineage>
        <taxon>Bacteria</taxon>
        <taxon>Pseudomonadati</taxon>
        <taxon>Pseudomonadota</taxon>
        <taxon>Gammaproteobacteria</taxon>
        <taxon>Enterobacterales</taxon>
        <taxon>Enterobacteriaceae</taxon>
        <taxon>Phytobacter</taxon>
    </lineage>
</organism>
<reference evidence="1 2" key="1">
    <citation type="submission" date="2024-02" db="EMBL/GenBank/DDBJ databases">
        <title>Whole genome of MDR Enterobacteriaceae from southern Thailand.</title>
        <authorList>
            <person name="Surachat K."/>
        </authorList>
    </citation>
    <scope>NUCLEOTIDE SEQUENCE [LARGE SCALE GENOMIC DNA]</scope>
    <source>
        <strain evidence="1 2">PSU_29</strain>
    </source>
</reference>
<name>A0ABU9UZU4_9ENTR</name>
<dbReference type="Pfam" id="PF11041">
    <property type="entry name" value="Phage_Wedge1"/>
    <property type="match status" value="1"/>
</dbReference>
<protein>
    <submittedName>
        <fullName evidence="1">DUF2612 domain-containing protein</fullName>
    </submittedName>
</protein>
<dbReference type="EMBL" id="JBCIVJ010000001">
    <property type="protein sequence ID" value="MEN0577692.1"/>
    <property type="molecule type" value="Genomic_DNA"/>
</dbReference>
<evidence type="ECO:0000313" key="1">
    <source>
        <dbReference type="EMBL" id="MEN0577692.1"/>
    </source>
</evidence>
<dbReference type="RefSeq" id="WP_343193049.1">
    <property type="nucleotide sequence ID" value="NZ_JBCIVJ010000001.1"/>
</dbReference>
<accession>A0ABU9UZU4</accession>
<evidence type="ECO:0000313" key="2">
    <source>
        <dbReference type="Proteomes" id="UP001411173"/>
    </source>
</evidence>
<keyword evidence="2" id="KW-1185">Reference proteome</keyword>
<gene>
    <name evidence="1" type="ORF">AAIG39_01555</name>
</gene>
<dbReference type="InterPro" id="IPR021283">
    <property type="entry name" value="Phage_Wedge1"/>
</dbReference>
<proteinExistence type="predicted"/>
<comment type="caution">
    <text evidence="1">The sequence shown here is derived from an EMBL/GenBank/DDBJ whole genome shotgun (WGS) entry which is preliminary data.</text>
</comment>